<reference evidence="3" key="1">
    <citation type="submission" date="2014-11" db="EMBL/GenBank/DDBJ databases">
        <authorList>
            <person name="Wibberg D."/>
        </authorList>
    </citation>
    <scope>NUCLEOTIDE SEQUENCE [LARGE SCALE GENOMIC DNA]</scope>
    <source>
        <strain evidence="3">L3</strain>
    </source>
</reference>
<dbReference type="SUPFAM" id="SSF51445">
    <property type="entry name" value="(Trans)glycosidases"/>
    <property type="match status" value="1"/>
</dbReference>
<evidence type="ECO:0000313" key="2">
    <source>
        <dbReference type="EMBL" id="CEP78485.1"/>
    </source>
</evidence>
<dbReference type="SMART" id="SM00642">
    <property type="entry name" value="Aamy"/>
    <property type="match status" value="1"/>
</dbReference>
<dbReference type="GO" id="GO:0004556">
    <property type="term" value="F:alpha-amylase activity"/>
    <property type="evidence" value="ECO:0007669"/>
    <property type="project" value="TreeGrafter"/>
</dbReference>
<sequence length="676" mass="78521">MSTLVEINKYLKSKIEGAKEDYAIPKRWMPEGYSGKVRLSGRKFFVNPYEFISNIIDDIVSKSDREKDYTKPLSFLCGEKSSDWINTDIVYGAFVRATAAYVHDQKTLFVPIDEKGYTESGTFLKMIVLLPYFAQYNVDCIYLLPVTQSSDKFKKGEVGSPYSVKDFFKIEKSYHDTLLGNKFSSDQEFAAFVEAAHMAGMRVMLDFVPRTAARDNNLILDHPDWFYWISIDEMNDFAPPKVKELGFVQPSKDNLEVIYNNEEVKRHLKKFDWDPKTKNPVKWENFVRKNRDNPNFLDEIAKEFKVVTVPGFSDWVNDPQPAWEDVTFLRLYLSHPKEALKYIDEKNQPPYVLFDVVKSSLFPGEVKNEQLWNVIADIMPFYQKNFGIDGARLDMGHALPDELEHEIISRVKAYDPSFVIIAEELNMDNHLKAKKNGYDGILGNSWWAEPRIEEGEFKKFISEVTPKLAVPTFATAETPDTPRAVTRKGGEIFSKLTAVVNTFLPNGITFINSGYEIFEPQPMNTGLDVEDPMEERFKNLPPTDQFYGKLAFFDWYVLHWDTSHHMVKLLTLLGELKEKSKNILKNVENFRFIDFTETAFTMFWWDGKNGIIIPINVDFNNPYYFDIDVGYYTWRGSHKVFTKIENYRRGESSWEIHDAHLRVTINPGEARVFFIE</sequence>
<dbReference type="PANTHER" id="PTHR10357">
    <property type="entry name" value="ALPHA-AMYLASE FAMILY MEMBER"/>
    <property type="match status" value="1"/>
</dbReference>
<dbReference type="AlphaFoldDB" id="A0A0C7P2F9"/>
<dbReference type="CDD" id="cd11335">
    <property type="entry name" value="AmyAc_MTase_N"/>
    <property type="match status" value="1"/>
</dbReference>
<dbReference type="OrthoDB" id="9805159at2"/>
<dbReference type="KEGG" id="dtn:DTL3_1182"/>
<dbReference type="Gene3D" id="3.20.20.80">
    <property type="entry name" value="Glycosidases"/>
    <property type="match status" value="1"/>
</dbReference>
<dbReference type="GO" id="GO:0009313">
    <property type="term" value="P:oligosaccharide catabolic process"/>
    <property type="evidence" value="ECO:0007669"/>
    <property type="project" value="TreeGrafter"/>
</dbReference>
<name>A0A0C7P2F9_DEFTU</name>
<dbReference type="EMBL" id="LN824141">
    <property type="protein sequence ID" value="CEP78485.1"/>
    <property type="molecule type" value="Genomic_DNA"/>
</dbReference>
<dbReference type="STRING" id="1006576.DTL3_1182"/>
<dbReference type="InterPro" id="IPR017853">
    <property type="entry name" value="GH"/>
</dbReference>
<evidence type="ECO:0000259" key="1">
    <source>
        <dbReference type="SMART" id="SM00642"/>
    </source>
</evidence>
<dbReference type="Proteomes" id="UP000032809">
    <property type="component" value="Chromosome I"/>
</dbReference>
<accession>A0A0C7P2F9</accession>
<feature type="domain" description="Glycosyl hydrolase family 13 catalytic" evidence="1">
    <location>
        <begin position="88"/>
        <end position="554"/>
    </location>
</feature>
<protein>
    <submittedName>
        <fullName evidence="2">Alpha amylase domain-containing protein</fullName>
    </submittedName>
</protein>
<evidence type="ECO:0000313" key="3">
    <source>
        <dbReference type="Proteomes" id="UP000032809"/>
    </source>
</evidence>
<dbReference type="PANTHER" id="PTHR10357:SF179">
    <property type="entry name" value="NEUTRAL AND BASIC AMINO ACID TRANSPORT PROTEIN RBAT"/>
    <property type="match status" value="1"/>
</dbReference>
<dbReference type="PATRIC" id="fig|1006576.9.peg.1183"/>
<dbReference type="HOGENOM" id="CLU_399419_0_0_0"/>
<gene>
    <name evidence="2" type="ORF">DTL3_1182</name>
</gene>
<dbReference type="InterPro" id="IPR006047">
    <property type="entry name" value="GH13_cat_dom"/>
</dbReference>
<keyword evidence="3" id="KW-1185">Reference proteome</keyword>
<proteinExistence type="predicted"/>
<organism evidence="2 3">
    <name type="scientific">Defluviitoga tunisiensis</name>
    <dbReference type="NCBI Taxonomy" id="1006576"/>
    <lineage>
        <taxon>Bacteria</taxon>
        <taxon>Thermotogati</taxon>
        <taxon>Thermotogota</taxon>
        <taxon>Thermotogae</taxon>
        <taxon>Petrotogales</taxon>
        <taxon>Petrotogaceae</taxon>
        <taxon>Defluviitoga</taxon>
    </lineage>
</organism>
<dbReference type="RefSeq" id="WP_045087921.1">
    <property type="nucleotide sequence ID" value="NZ_LN824141.1"/>
</dbReference>